<evidence type="ECO:0000313" key="3">
    <source>
        <dbReference type="Proteomes" id="UP000710440"/>
    </source>
</evidence>
<keyword evidence="3" id="KW-1185">Reference proteome</keyword>
<dbReference type="GeneID" id="66932975"/>
<dbReference type="OrthoDB" id="30289at2759"/>
<dbReference type="InterPro" id="IPR036865">
    <property type="entry name" value="CRAL-TRIO_dom_sf"/>
</dbReference>
<sequence length="110" mass="12469">MRDRPLPLEPVTKAICLVDTSSIYLHQVWNLRDLAQDISGMVATCYPETIDRILVCNPPLYFAKIWSLLKNFVDPVTAEKIVMLNSTDAYSTLNKYIHHDDIPAQFGGAF</sequence>
<name>A0A9P3BUP7_ASPVI</name>
<organism evidence="2 3">
    <name type="scientific">Aspergillus viridinutans</name>
    <dbReference type="NCBI Taxonomy" id="75553"/>
    <lineage>
        <taxon>Eukaryota</taxon>
        <taxon>Fungi</taxon>
        <taxon>Dikarya</taxon>
        <taxon>Ascomycota</taxon>
        <taxon>Pezizomycotina</taxon>
        <taxon>Eurotiomycetes</taxon>
        <taxon>Eurotiomycetidae</taxon>
        <taxon>Eurotiales</taxon>
        <taxon>Aspergillaceae</taxon>
        <taxon>Aspergillus</taxon>
        <taxon>Aspergillus subgen. Fumigati</taxon>
    </lineage>
</organism>
<evidence type="ECO:0000313" key="2">
    <source>
        <dbReference type="EMBL" id="GIK00963.1"/>
    </source>
</evidence>
<dbReference type="EMBL" id="BOPL01000002">
    <property type="protein sequence ID" value="GIK00963.1"/>
    <property type="molecule type" value="Genomic_DNA"/>
</dbReference>
<dbReference type="Proteomes" id="UP000710440">
    <property type="component" value="Unassembled WGS sequence"/>
</dbReference>
<accession>A0A9P3BUP7</accession>
<gene>
    <name evidence="2" type="ORF">Aspvir_004993</name>
</gene>
<protein>
    <recommendedName>
        <fullName evidence="1">CRAL-TRIO domain-containing protein</fullName>
    </recommendedName>
</protein>
<dbReference type="Gene3D" id="3.40.525.10">
    <property type="entry name" value="CRAL-TRIO lipid binding domain"/>
    <property type="match status" value="1"/>
</dbReference>
<reference evidence="2 3" key="1">
    <citation type="submission" date="2021-02" db="EMBL/GenBank/DDBJ databases">
        <title>Pan-genome distribution and transcriptional activeness of fungal secondary metabolism genes in Aspergillus section Fumigati.</title>
        <authorList>
            <person name="Takahashi H."/>
            <person name="Umemura M."/>
            <person name="Ninomiya A."/>
            <person name="Kusuya Y."/>
            <person name="Urayama S."/>
            <person name="Shimizu M."/>
            <person name="Watanabe A."/>
            <person name="Kamei K."/>
            <person name="Yaguchi T."/>
            <person name="Hagiwara D."/>
        </authorList>
    </citation>
    <scope>NUCLEOTIDE SEQUENCE [LARGE SCALE GENOMIC DNA]</scope>
    <source>
        <strain evidence="2 3">IFM 47045</strain>
    </source>
</reference>
<dbReference type="PROSITE" id="PS50191">
    <property type="entry name" value="CRAL_TRIO"/>
    <property type="match status" value="1"/>
</dbReference>
<dbReference type="CDD" id="cd00170">
    <property type="entry name" value="SEC14"/>
    <property type="match status" value="1"/>
</dbReference>
<dbReference type="PANTHER" id="PTHR45657:SF20">
    <property type="entry name" value="CRAL_TRIO DOMAIN PROTEIN (AFU_ORTHOLOGUE AFUA_5G00680)"/>
    <property type="match status" value="1"/>
</dbReference>
<dbReference type="Pfam" id="PF00650">
    <property type="entry name" value="CRAL_TRIO"/>
    <property type="match status" value="1"/>
</dbReference>
<dbReference type="PANTHER" id="PTHR45657">
    <property type="entry name" value="CRAL-TRIO DOMAIN-CONTAINING PROTEIN YKL091C-RELATED"/>
    <property type="match status" value="1"/>
</dbReference>
<dbReference type="InterPro" id="IPR001251">
    <property type="entry name" value="CRAL-TRIO_dom"/>
</dbReference>
<dbReference type="RefSeq" id="XP_043124149.1">
    <property type="nucleotide sequence ID" value="XM_043268214.1"/>
</dbReference>
<proteinExistence type="predicted"/>
<evidence type="ECO:0000259" key="1">
    <source>
        <dbReference type="PROSITE" id="PS50191"/>
    </source>
</evidence>
<comment type="caution">
    <text evidence="2">The sequence shown here is derived from an EMBL/GenBank/DDBJ whole genome shotgun (WGS) entry which is preliminary data.</text>
</comment>
<dbReference type="SUPFAM" id="SSF52087">
    <property type="entry name" value="CRAL/TRIO domain"/>
    <property type="match status" value="1"/>
</dbReference>
<feature type="domain" description="CRAL-TRIO" evidence="1">
    <location>
        <begin position="1"/>
        <end position="110"/>
    </location>
</feature>
<dbReference type="InterPro" id="IPR051026">
    <property type="entry name" value="PI/PC_transfer"/>
</dbReference>
<dbReference type="AlphaFoldDB" id="A0A9P3BUP7"/>